<evidence type="ECO:0000313" key="3">
    <source>
        <dbReference type="Proteomes" id="UP001183610"/>
    </source>
</evidence>
<comment type="caution">
    <text evidence="2">The sequence shown here is derived from an EMBL/GenBank/DDBJ whole genome shotgun (WGS) entry which is preliminary data.</text>
</comment>
<reference evidence="3" key="1">
    <citation type="submission" date="2023-07" db="EMBL/GenBank/DDBJ databases">
        <title>30 novel species of actinomycetes from the DSMZ collection.</title>
        <authorList>
            <person name="Nouioui I."/>
        </authorList>
    </citation>
    <scope>NUCLEOTIDE SEQUENCE [LARGE SCALE GENOMIC DNA]</scope>
    <source>
        <strain evidence="3">DSM 41979</strain>
    </source>
</reference>
<dbReference type="RefSeq" id="WP_010264043.1">
    <property type="nucleotide sequence ID" value="NZ_JAVRET010000024.1"/>
</dbReference>
<keyword evidence="1" id="KW-1133">Transmembrane helix</keyword>
<accession>A0ABU2QZS3</accession>
<keyword evidence="3" id="KW-1185">Reference proteome</keyword>
<evidence type="ECO:0000313" key="2">
    <source>
        <dbReference type="EMBL" id="MDT0409963.1"/>
    </source>
</evidence>
<evidence type="ECO:0000256" key="1">
    <source>
        <dbReference type="SAM" id="Phobius"/>
    </source>
</evidence>
<feature type="transmembrane region" description="Helical" evidence="1">
    <location>
        <begin position="21"/>
        <end position="40"/>
    </location>
</feature>
<dbReference type="Proteomes" id="UP001183610">
    <property type="component" value="Unassembled WGS sequence"/>
</dbReference>
<sequence>MPGPEKAHPPAPGQPHHWRRRAFLATLGTGWAAYGAIGVLGDPSYSRSRGLTAITAHVPMSVLGWVWVGCGALALVAAARPCWAKLHDLGFAALAAPAALWGAAFTVAAVTTYRQAAGSACGWLAFALGVVWAAGMDDPPPAEKREEGGTWTSAP</sequence>
<keyword evidence="1" id="KW-0812">Transmembrane</keyword>
<feature type="transmembrane region" description="Helical" evidence="1">
    <location>
        <begin position="116"/>
        <end position="135"/>
    </location>
</feature>
<name>A0ABU2QZS3_9ACTN</name>
<proteinExistence type="predicted"/>
<dbReference type="EMBL" id="JAVRET010000024">
    <property type="protein sequence ID" value="MDT0409963.1"/>
    <property type="molecule type" value="Genomic_DNA"/>
</dbReference>
<feature type="transmembrane region" description="Helical" evidence="1">
    <location>
        <begin position="91"/>
        <end position="110"/>
    </location>
</feature>
<keyword evidence="1" id="KW-0472">Membrane</keyword>
<protein>
    <submittedName>
        <fullName evidence="2">Uncharacterized protein</fullName>
    </submittedName>
</protein>
<feature type="transmembrane region" description="Helical" evidence="1">
    <location>
        <begin position="60"/>
        <end position="79"/>
    </location>
</feature>
<gene>
    <name evidence="2" type="ORF">RM698_12980</name>
</gene>
<organism evidence="2 3">
    <name type="scientific">Streptomyces evansiae</name>
    <dbReference type="NCBI Taxonomy" id="3075535"/>
    <lineage>
        <taxon>Bacteria</taxon>
        <taxon>Bacillati</taxon>
        <taxon>Actinomycetota</taxon>
        <taxon>Actinomycetes</taxon>
        <taxon>Kitasatosporales</taxon>
        <taxon>Streptomycetaceae</taxon>
        <taxon>Streptomyces</taxon>
    </lineage>
</organism>